<reference evidence="1 2" key="1">
    <citation type="submission" date="2019-09" db="EMBL/GenBank/DDBJ databases">
        <title>Genome sequence of Adhaeribacter sp. M2.</title>
        <authorList>
            <person name="Srinivasan S."/>
        </authorList>
    </citation>
    <scope>NUCLEOTIDE SEQUENCE [LARGE SCALE GENOMIC DNA]</scope>
    <source>
        <strain evidence="1 2">M2</strain>
    </source>
</reference>
<evidence type="ECO:0000313" key="1">
    <source>
        <dbReference type="EMBL" id="KAA9338951.1"/>
    </source>
</evidence>
<name>A0A5N1IXH3_9BACT</name>
<dbReference type="EMBL" id="VTWT01000004">
    <property type="protein sequence ID" value="KAA9338951.1"/>
    <property type="molecule type" value="Genomic_DNA"/>
</dbReference>
<keyword evidence="2" id="KW-1185">Reference proteome</keyword>
<comment type="caution">
    <text evidence="1">The sequence shown here is derived from an EMBL/GenBank/DDBJ whole genome shotgun (WGS) entry which is preliminary data.</text>
</comment>
<accession>A0A5N1IXH3</accession>
<organism evidence="1 2">
    <name type="scientific">Adhaeribacter soli</name>
    <dbReference type="NCBI Taxonomy" id="2607655"/>
    <lineage>
        <taxon>Bacteria</taxon>
        <taxon>Pseudomonadati</taxon>
        <taxon>Bacteroidota</taxon>
        <taxon>Cytophagia</taxon>
        <taxon>Cytophagales</taxon>
        <taxon>Hymenobacteraceae</taxon>
        <taxon>Adhaeribacter</taxon>
    </lineage>
</organism>
<dbReference type="AlphaFoldDB" id="A0A5N1IXH3"/>
<dbReference type="RefSeq" id="WP_150903585.1">
    <property type="nucleotide sequence ID" value="NZ_VTWT01000004.1"/>
</dbReference>
<protein>
    <submittedName>
        <fullName evidence="1">Uncharacterized protein</fullName>
    </submittedName>
</protein>
<evidence type="ECO:0000313" key="2">
    <source>
        <dbReference type="Proteomes" id="UP000326570"/>
    </source>
</evidence>
<gene>
    <name evidence="1" type="ORF">F0P94_09175</name>
</gene>
<sequence length="488" mass="56013">METNTQSFVLDNPQLLRGTTHTKTNTLTIPDTFICTLTSADETVFDFNYIDTYYKKESGYYLINDSITIKKTQRLEKNYLVTFDVFIDGEHTAEFATNCRTSKNSPYLKYKAINDTFCSGYWREYYFQFTQALGLELYGITDFHIAHDTNQNTLSEYKNLFLNSTIITEGTQYAPVQPVCVHMLANCGQFVISPARKATQATKAPKSDIRLTIYDKTQELEISNKPNINALHKLSGLEINKPIFRNELRIGKKPLKGVRIEDLNQQGIESLYRKHAQNLLSYYDLKTPVIQPNGKAYDKNRNYQYKRIDILDLTTFNNAELQVSKPETEKKSNPTQSIKTAFKINFNNYIIGQTDIATLQEFIACKNNYLVSTPTHSNDLETENRLQYQHLTKKCIDGFLLPPNPEIFERLGTIQQALFNNDIPPMQKPEPEFNLKPRAYSGAGRTVPKDWDGGEFVTSTGGFNQAEYMQMLKMIDNKYAKNDLKLVA</sequence>
<proteinExistence type="predicted"/>
<dbReference type="Proteomes" id="UP000326570">
    <property type="component" value="Unassembled WGS sequence"/>
</dbReference>